<evidence type="ECO:0000313" key="2">
    <source>
        <dbReference type="EMBL" id="USG60530.1"/>
    </source>
</evidence>
<sequence>MTTKIGILQTGHLDGYLGETYGQYPQMFQNLLASEPFEYRIYKVVDGEFPASPTECDGWIITGSKHGVYEDHDWIKPLEEFCRKLVTGNQPTVGICFGHQILAQAMGAKVGKFEGGWGVGLKEYVLSETGESVHLLAFHQDQVLEQPENTDILMSSDFCQFAGLRYSPTCYSIQPHPEHTIPFITDLIKVRRGKAVPDDVADAALAKPNEPNDQARFGQMMGDVLDGKLRL</sequence>
<dbReference type="PANTHER" id="PTHR42695:SF5">
    <property type="entry name" value="GLUTAMINE AMIDOTRANSFERASE YLR126C-RELATED"/>
    <property type="match status" value="1"/>
</dbReference>
<dbReference type="InterPro" id="IPR029062">
    <property type="entry name" value="Class_I_gatase-like"/>
</dbReference>
<protein>
    <submittedName>
        <fullName evidence="2">Type 1 glutamine amidotransferase</fullName>
    </submittedName>
</protein>
<keyword evidence="2" id="KW-0315">Glutamine amidotransferase</keyword>
<proteinExistence type="predicted"/>
<accession>A0ABY4W020</accession>
<dbReference type="PANTHER" id="PTHR42695">
    <property type="entry name" value="GLUTAMINE AMIDOTRANSFERASE YLR126C-RELATED"/>
    <property type="match status" value="1"/>
</dbReference>
<dbReference type="PROSITE" id="PS51273">
    <property type="entry name" value="GATASE_TYPE_1"/>
    <property type="match status" value="1"/>
</dbReference>
<evidence type="ECO:0000259" key="1">
    <source>
        <dbReference type="Pfam" id="PF00117"/>
    </source>
</evidence>
<dbReference type="Proteomes" id="UP001056291">
    <property type="component" value="Chromosome"/>
</dbReference>
<organism evidence="2 3">
    <name type="scientific">Sneathiella marina</name>
    <dbReference type="NCBI Taxonomy" id="2950108"/>
    <lineage>
        <taxon>Bacteria</taxon>
        <taxon>Pseudomonadati</taxon>
        <taxon>Pseudomonadota</taxon>
        <taxon>Alphaproteobacteria</taxon>
        <taxon>Sneathiellales</taxon>
        <taxon>Sneathiellaceae</taxon>
        <taxon>Sneathiella</taxon>
    </lineage>
</organism>
<name>A0ABY4W020_9PROT</name>
<gene>
    <name evidence="2" type="ORF">NBZ79_15295</name>
</gene>
<dbReference type="EMBL" id="CP098747">
    <property type="protein sequence ID" value="USG60530.1"/>
    <property type="molecule type" value="Genomic_DNA"/>
</dbReference>
<evidence type="ECO:0000313" key="3">
    <source>
        <dbReference type="Proteomes" id="UP001056291"/>
    </source>
</evidence>
<dbReference type="Pfam" id="PF00117">
    <property type="entry name" value="GATase"/>
    <property type="match status" value="1"/>
</dbReference>
<feature type="domain" description="Glutamine amidotransferase" evidence="1">
    <location>
        <begin position="54"/>
        <end position="180"/>
    </location>
</feature>
<keyword evidence="3" id="KW-1185">Reference proteome</keyword>
<dbReference type="Gene3D" id="3.40.50.880">
    <property type="match status" value="1"/>
</dbReference>
<dbReference type="CDD" id="cd01741">
    <property type="entry name" value="GATase1_1"/>
    <property type="match status" value="1"/>
</dbReference>
<dbReference type="InterPro" id="IPR017926">
    <property type="entry name" value="GATASE"/>
</dbReference>
<dbReference type="RefSeq" id="WP_251933411.1">
    <property type="nucleotide sequence ID" value="NZ_CP098747.1"/>
</dbReference>
<dbReference type="InterPro" id="IPR044992">
    <property type="entry name" value="ChyE-like"/>
</dbReference>
<reference evidence="2" key="1">
    <citation type="submission" date="2022-06" db="EMBL/GenBank/DDBJ databases">
        <title>Sneathiella actinostolidae sp. nov., isolated from a sea anemonein the Western Pacific Ocean.</title>
        <authorList>
            <person name="Wei M.J."/>
        </authorList>
    </citation>
    <scope>NUCLEOTIDE SEQUENCE</scope>
    <source>
        <strain evidence="2">PHK-P5</strain>
    </source>
</reference>
<dbReference type="SUPFAM" id="SSF52317">
    <property type="entry name" value="Class I glutamine amidotransferase-like"/>
    <property type="match status" value="1"/>
</dbReference>